<gene>
    <name evidence="4" type="ORF">LH440_14915</name>
</gene>
<feature type="region of interest" description="Disordered" evidence="2">
    <location>
        <begin position="206"/>
        <end position="235"/>
    </location>
</feature>
<dbReference type="InterPro" id="IPR012332">
    <property type="entry name" value="Autotransporter_pectin_lyase_C"/>
</dbReference>
<dbReference type="RefSeq" id="WP_239894540.1">
    <property type="nucleotide sequence ID" value="NZ_JAJAXM010000040.1"/>
</dbReference>
<dbReference type="SUPFAM" id="SSF103515">
    <property type="entry name" value="Autotransporter"/>
    <property type="match status" value="1"/>
</dbReference>
<evidence type="ECO:0000313" key="5">
    <source>
        <dbReference type="Proteomes" id="UP001200247"/>
    </source>
</evidence>
<evidence type="ECO:0000256" key="1">
    <source>
        <dbReference type="ARBA" id="ARBA00022729"/>
    </source>
</evidence>
<evidence type="ECO:0000256" key="2">
    <source>
        <dbReference type="SAM" id="MobiDB-lite"/>
    </source>
</evidence>
<name>A0ABD4SVL1_9NEIS</name>
<keyword evidence="1" id="KW-0732">Signal</keyword>
<evidence type="ECO:0000313" key="4">
    <source>
        <dbReference type="EMBL" id="MCG9027168.1"/>
    </source>
</evidence>
<dbReference type="InterPro" id="IPR011050">
    <property type="entry name" value="Pectin_lyase_fold/virulence"/>
</dbReference>
<evidence type="ECO:0000259" key="3">
    <source>
        <dbReference type="PROSITE" id="PS51208"/>
    </source>
</evidence>
<protein>
    <submittedName>
        <fullName evidence="4">Autotransporter-associated beta strand repeat-containing protein</fullName>
    </submittedName>
</protein>
<comment type="caution">
    <text evidence="4">The sequence shown here is derived from an EMBL/GenBank/DDBJ whole genome shotgun (WGS) entry which is preliminary data.</text>
</comment>
<dbReference type="Proteomes" id="UP001200247">
    <property type="component" value="Unassembled WGS sequence"/>
</dbReference>
<dbReference type="Gene3D" id="2.160.20.20">
    <property type="match status" value="1"/>
</dbReference>
<dbReference type="SMART" id="SM00869">
    <property type="entry name" value="Autotransporter"/>
    <property type="match status" value="1"/>
</dbReference>
<feature type="compositionally biased region" description="Gly residues" evidence="2">
    <location>
        <begin position="225"/>
        <end position="235"/>
    </location>
</feature>
<dbReference type="InterPro" id="IPR013425">
    <property type="entry name" value="Autotrns_rpt"/>
</dbReference>
<dbReference type="PROSITE" id="PS51208">
    <property type="entry name" value="AUTOTRANSPORTER"/>
    <property type="match status" value="1"/>
</dbReference>
<sequence>MTLTGTGIASGTVVTAINGDQVTLSKPLPQNVLGFSSVAQIGQAGGNTILLASPDARIQIGSTISGDGIPAGTTIQNYNPATGLITLSNTLTADMQDKASIVTSAIQSQSGSSITLASVSGLQVGMTVTGSGIPDGAKIVAINGNQVTFDQALTGTVQGFVANSPLNVGGSLNGLKPAGIPGTNGKNGNDANSVLPYLTDGEGLAGFSGQDANNQGHMTPVNAAGGRGGNGGDGSRGVPFNYQLIKDTAQAGIDLADAVTEASAAFSNAPFPSFASGAALVAKSVVAGVELATQIANSAEWVKGLNDGTRARGGDGGDGGFGAGAGSSGDNTGGGGGSGYGGAIFVRAGGSLTISGNALFRDNTALAGSSNNNGAAGDASGADIFVMKGGSVTLSPGAGNTIRIEGGIADDSAASIGSASYASGRGADVQIAGGGLVQFAGTNTYTGKTMISGATLEATLGEGIHDDSSIVFNGIGSISGGISPHFNAGVLLLSENVTRKAGSVVPGQISWNGAGGFAAGTTDGIQLNFGRTSNSPNSGQTLVWGSSYLSSNSTLVFGSEYGLGSVEWMNAINLNGQTGNVVVFDSQQEVNGQPVNDVAYMRGNIYGGALNIGAAGYSGTLYLTGQNSLTGITVNQGSVLTGDGNTTGRLFDPAAAGPVTVGNGGSLLLAGAESLGSVSVASGGSLGTAAGAKISAADVSNSGTLLLGDDASLSSLTNQGNALLANMGKVSVTGAIVNAHAGRWQQGFMTVAGNGIVASDNADITAATVENDGDWVVVGTQQVHTGQLTGAGQFELTNLNVSGTTRQAALTLDQTGDSTFAGRFTGTGGLTKTGAGALTLTGSNTATGGLTVNAGTVDTTGGGTLADTGAITIQSGATFIAGTADTVGVVSNAGSYQVNAVQTVASLDNTATGTTSLNADLVASGPVRNNGIIMVSGSRQITTQGLTGSSTGRIMLTNATDALTLNQSGNSIYAGQINGTGPVTKTGNGVLQLTGANGFGGGLQVNAGTIDTTGGGTLSDSGTITIQPGAGFIAGTADITGAVTNNGIYKVNAVQQVASLHNTATGTSTLQAALLTAGSVHNDAGGTLNQQADILAAGLVDNEGLIEVTGNHATSSGGYTGAGTTDLNAGALLTVWQNAGSVYSGHFTGAGALAKSGSGTLTLTGANTATGGLTVSAGTVDTTGGGTLADTGAITIQSGATFIAGTADTVGAVSNAGNYLVNTAQTVASLGNAGSGTTRLNADLTATGPVGNAGRIVVSGARQVTTTGLTGGSSGQITLANASDVLALNQSGNSTYSGQLSGAGSVTKSGDGTLTLNKPGGFDVTSLIIDQGTVALDGAYILAERVGVTVNSTQDHTGTLSLLNGDQRITNLSGAGNVALGSNRLTVLGDSSFTGHVSGTGVLDIRQGSFQVNDSLTSTDPNSIFNVGSQPNAGGPASNPSVTVNSNSTLAFPRVDLQPGSTLVVQNSAAVQSGNINLNSASLLEVTGGGNVNTGNAGALTMTGSTARLLVHGGANVQTGTLDVTGTSGNRLDIVGNLQTGTLNIHTSASNRADAAVLHLGDVTQGLAGTVSASGTTVSGGLVSGVGRINGSVTMGQNSWLAPGNSPGQITVGNLVLQTGSTTEMQVAPHPAGARVAGSDYDQVVVNGNMSITGNAVLQLQPYNGGTVAAGEAIQLFAVQPGKVSGQFGSVQNSGLGNVVYSLGSGSVVGLGAGGYGGFLASVARTENQNRILSDLMVSDAGGVQQFYGGKLVERLAAAYAVGADTGAVFARFSPEVYASLMDQVKTSLLYSAPGIADDLQRTPVGLSASYFSRELKTGSQSGQASYDVRASGVRLGYGDIAAGDIAWRGNLMLEHGKVGGDYFNSSGDGYSGSVQLAKPLASVSGLYLTGRLGYGEQRNDVTRQTNDGPAHVKGLGSSAWLAGVGLAHVGKAGSLRLQSAVEVVGYSAEVDGFSESNSQSVADALSVKRQSQSGGALVLSVGLSGAATEQLELSLGGQLVSYQKRGYDVTASLNTENTPFTVHAKGLSATQFNLNAGALYHITPVDSLSTSVQGFNDGGYQANVTYNHSF</sequence>
<reference evidence="4 5" key="1">
    <citation type="submission" date="2021-10" db="EMBL/GenBank/DDBJ databases">
        <title>Whole-genome sequencing analysis of Laribacter hongkongensis: virulence gene profiles, carbohydrate-active enzyme prediction, and antimicrobial resistance characterization.</title>
        <authorList>
            <person name="Yuan P."/>
            <person name="Zhan Y."/>
            <person name="Chen D."/>
        </authorList>
    </citation>
    <scope>NUCLEOTIDE SEQUENCE [LARGE SCALE GENOMIC DNA]</scope>
    <source>
        <strain evidence="4 5">W67</strain>
    </source>
</reference>
<dbReference type="EMBL" id="JAJAXM010000040">
    <property type="protein sequence ID" value="MCG9027168.1"/>
    <property type="molecule type" value="Genomic_DNA"/>
</dbReference>
<dbReference type="NCBIfam" id="TIGR02601">
    <property type="entry name" value="autotrns_rpt"/>
    <property type="match status" value="3"/>
</dbReference>
<organism evidence="4 5">
    <name type="scientific">Laribacter hongkongensis</name>
    <dbReference type="NCBI Taxonomy" id="168471"/>
    <lineage>
        <taxon>Bacteria</taxon>
        <taxon>Pseudomonadati</taxon>
        <taxon>Pseudomonadota</taxon>
        <taxon>Betaproteobacteria</taxon>
        <taxon>Neisseriales</taxon>
        <taxon>Aquaspirillaceae</taxon>
        <taxon>Laribacter</taxon>
    </lineage>
</organism>
<feature type="domain" description="Autotransporter" evidence="3">
    <location>
        <begin position="1800"/>
        <end position="2071"/>
    </location>
</feature>
<accession>A0ABD4SVL1</accession>
<dbReference type="InterPro" id="IPR036709">
    <property type="entry name" value="Autotransporte_beta_dom_sf"/>
</dbReference>
<dbReference type="InterPro" id="IPR005546">
    <property type="entry name" value="Autotransporte_beta"/>
</dbReference>
<dbReference type="Pfam" id="PF12951">
    <property type="entry name" value="PATR"/>
    <property type="match status" value="5"/>
</dbReference>
<proteinExistence type="predicted"/>
<dbReference type="SUPFAM" id="SSF51126">
    <property type="entry name" value="Pectin lyase-like"/>
    <property type="match status" value="3"/>
</dbReference>